<dbReference type="Pfam" id="PF13855">
    <property type="entry name" value="LRR_8"/>
    <property type="match status" value="3"/>
</dbReference>
<dbReference type="EMBL" id="JANEYG010000015">
    <property type="protein sequence ID" value="KAJ8920244.1"/>
    <property type="molecule type" value="Genomic_DNA"/>
</dbReference>
<dbReference type="AlphaFoldDB" id="A0AAV8W0Y3"/>
<keyword evidence="1" id="KW-0433">Leucine-rich repeat</keyword>
<evidence type="ECO:0000256" key="1">
    <source>
        <dbReference type="ARBA" id="ARBA00022614"/>
    </source>
</evidence>
<dbReference type="InterPro" id="IPR001611">
    <property type="entry name" value="Leu-rich_rpt"/>
</dbReference>
<proteinExistence type="predicted"/>
<dbReference type="PROSITE" id="PS51450">
    <property type="entry name" value="LRR"/>
    <property type="match status" value="1"/>
</dbReference>
<dbReference type="Proteomes" id="UP001159042">
    <property type="component" value="Unassembled WGS sequence"/>
</dbReference>
<dbReference type="Gene3D" id="3.80.10.10">
    <property type="entry name" value="Ribonuclease Inhibitor"/>
    <property type="match status" value="3"/>
</dbReference>
<sequence length="322" mass="37249">MCTNKCLVIIIIILGLCILCADSQYFNGITIQVHRNSTPVTVLRADTINNEYEATTIVIENEVIPVLKTETFSNLTNLQYIILKRNSICEVEAYAFNNLPKARTINLNFNCIKRIYENVFADLPISKLYLKGNGIQALDVYAFKNLTSLETLDLSSNDITSLAEHLFPDTRNLKFLYLNYNRLSEEPEMREVHWTGYFEEPFSHNVKAERSVLDLSSNNFTCLDNNLLKGLVCVKHLLLNNNYMRKVKEYAFRDVAYLDLLDLEGNDLEELPDRVLQKLEDTTDIKLRNNPWKMDFVCKYEKWCSNFNKSNTMDVKCTSSKV</sequence>
<reference evidence="4 5" key="1">
    <citation type="journal article" date="2023" name="Insect Mol. Biol.">
        <title>Genome sequencing provides insights into the evolution of gene families encoding plant cell wall-degrading enzymes in longhorned beetles.</title>
        <authorList>
            <person name="Shin N.R."/>
            <person name="Okamura Y."/>
            <person name="Kirsch R."/>
            <person name="Pauchet Y."/>
        </authorList>
    </citation>
    <scope>NUCLEOTIDE SEQUENCE [LARGE SCALE GENOMIC DNA]</scope>
    <source>
        <strain evidence="4">EAD_L_NR</strain>
    </source>
</reference>
<protein>
    <submittedName>
        <fullName evidence="4">Uncharacterized protein</fullName>
    </submittedName>
</protein>
<dbReference type="PANTHER" id="PTHR45617">
    <property type="entry name" value="LEUCINE RICH REPEAT FAMILY PROTEIN"/>
    <property type="match status" value="1"/>
</dbReference>
<evidence type="ECO:0000313" key="5">
    <source>
        <dbReference type="Proteomes" id="UP001159042"/>
    </source>
</evidence>
<dbReference type="InterPro" id="IPR032675">
    <property type="entry name" value="LRR_dom_sf"/>
</dbReference>
<comment type="caution">
    <text evidence="4">The sequence shown here is derived from an EMBL/GenBank/DDBJ whole genome shotgun (WGS) entry which is preliminary data.</text>
</comment>
<organism evidence="4 5">
    <name type="scientific">Exocentrus adspersus</name>
    <dbReference type="NCBI Taxonomy" id="1586481"/>
    <lineage>
        <taxon>Eukaryota</taxon>
        <taxon>Metazoa</taxon>
        <taxon>Ecdysozoa</taxon>
        <taxon>Arthropoda</taxon>
        <taxon>Hexapoda</taxon>
        <taxon>Insecta</taxon>
        <taxon>Pterygota</taxon>
        <taxon>Neoptera</taxon>
        <taxon>Endopterygota</taxon>
        <taxon>Coleoptera</taxon>
        <taxon>Polyphaga</taxon>
        <taxon>Cucujiformia</taxon>
        <taxon>Chrysomeloidea</taxon>
        <taxon>Cerambycidae</taxon>
        <taxon>Lamiinae</taxon>
        <taxon>Acanthocinini</taxon>
        <taxon>Exocentrus</taxon>
    </lineage>
</organism>
<evidence type="ECO:0000313" key="4">
    <source>
        <dbReference type="EMBL" id="KAJ8920244.1"/>
    </source>
</evidence>
<evidence type="ECO:0000256" key="3">
    <source>
        <dbReference type="SAM" id="SignalP"/>
    </source>
</evidence>
<name>A0AAV8W0Y3_9CUCU</name>
<dbReference type="InterPro" id="IPR003591">
    <property type="entry name" value="Leu-rich_rpt_typical-subtyp"/>
</dbReference>
<feature type="chain" id="PRO_5043518871" evidence="3">
    <location>
        <begin position="24"/>
        <end position="322"/>
    </location>
</feature>
<keyword evidence="2" id="KW-0677">Repeat</keyword>
<dbReference type="SUPFAM" id="SSF52058">
    <property type="entry name" value="L domain-like"/>
    <property type="match status" value="1"/>
</dbReference>
<dbReference type="PANTHER" id="PTHR45617:SF169">
    <property type="entry name" value="LRRCT DOMAIN-CONTAINING PROTEIN"/>
    <property type="match status" value="1"/>
</dbReference>
<dbReference type="SMART" id="SM00369">
    <property type="entry name" value="LRR_TYP"/>
    <property type="match status" value="6"/>
</dbReference>
<keyword evidence="3" id="KW-0732">Signal</keyword>
<keyword evidence="5" id="KW-1185">Reference proteome</keyword>
<accession>A0AAV8W0Y3</accession>
<evidence type="ECO:0000256" key="2">
    <source>
        <dbReference type="ARBA" id="ARBA00022737"/>
    </source>
</evidence>
<gene>
    <name evidence="4" type="ORF">NQ315_011905</name>
</gene>
<feature type="signal peptide" evidence="3">
    <location>
        <begin position="1"/>
        <end position="23"/>
    </location>
</feature>